<feature type="transmembrane region" description="Helical" evidence="1">
    <location>
        <begin position="12"/>
        <end position="32"/>
    </location>
</feature>
<dbReference type="EMBL" id="CP001719">
    <property type="protein sequence ID" value="ADC46818.1"/>
    <property type="molecule type" value="Genomic_DNA"/>
</dbReference>
<organism evidence="2 3">
    <name type="scientific">Methanobrevibacter ruminantium (strain ATCC 35063 / DSM 1093 / JCM 13430 / OCM 146 / M1)</name>
    <name type="common">Methanobacterium ruminantium</name>
    <dbReference type="NCBI Taxonomy" id="634498"/>
    <lineage>
        <taxon>Archaea</taxon>
        <taxon>Methanobacteriati</taxon>
        <taxon>Methanobacteriota</taxon>
        <taxon>Methanomada group</taxon>
        <taxon>Methanobacteria</taxon>
        <taxon>Methanobacteriales</taxon>
        <taxon>Methanobacteriaceae</taxon>
        <taxon>Methanobrevibacter</taxon>
    </lineage>
</organism>
<sequence length="168" mass="18955">MIKTDNKGQITVELLLLLSFTFISIIALTNIISDANEVNIAMAAARNGAFEGASSNGLAIYPKDTFDNYSKDKRKEGLFNMKNIKIIKIAQTFKGKDNFNKTRIQLKVYASSKIIKTKEEKESAGDRINYNMRRAITNSFKTENISNRLFNPAFSDSYSFTTANVEWV</sequence>
<accession>D3E2Q7</accession>
<dbReference type="AlphaFoldDB" id="D3E2Q7"/>
<evidence type="ECO:0000313" key="3">
    <source>
        <dbReference type="Proteomes" id="UP000008680"/>
    </source>
</evidence>
<reference evidence="2 3" key="1">
    <citation type="journal article" date="2010" name="PLoS ONE">
        <title>The genome sequence of the rumen methanogen Methanobrevibacter ruminantium reveals new possibilities for controlling ruminant methane emissions.</title>
        <authorList>
            <person name="Leahy S.C."/>
            <person name="Kelly W.J."/>
            <person name="Altermann E."/>
            <person name="Ronimus R.S."/>
            <person name="Yeoman C.J."/>
            <person name="Pacheco D.M."/>
            <person name="Li D."/>
            <person name="Kong Z."/>
            <person name="McTavish S."/>
            <person name="Sang C."/>
            <person name="Lambie S.C."/>
            <person name="Janssen P.H."/>
            <person name="Dey D."/>
            <person name="Attwood G.T."/>
        </authorList>
    </citation>
    <scope>NUCLEOTIDE SEQUENCE [LARGE SCALE GENOMIC DNA]</scope>
    <source>
        <strain evidence="3">ATCC 35063 / DSM 1093 / JCM 13430 / OCM 146 / M1</strain>
    </source>
</reference>
<evidence type="ECO:0000313" key="2">
    <source>
        <dbReference type="EMBL" id="ADC46818.1"/>
    </source>
</evidence>
<dbReference type="eggNOG" id="arCOG06473">
    <property type="taxonomic scope" value="Archaea"/>
</dbReference>
<dbReference type="RefSeq" id="WP_012955769.1">
    <property type="nucleotide sequence ID" value="NC_013790.1"/>
</dbReference>
<evidence type="ECO:0000256" key="1">
    <source>
        <dbReference type="SAM" id="Phobius"/>
    </source>
</evidence>
<keyword evidence="1" id="KW-0812">Transmembrane</keyword>
<dbReference type="HOGENOM" id="CLU_1536692_0_0_2"/>
<protein>
    <submittedName>
        <fullName evidence="2">Uncharacterized protein</fullName>
    </submittedName>
</protein>
<keyword evidence="1" id="KW-0472">Membrane</keyword>
<dbReference type="PATRIC" id="fig|634498.28.peg.968"/>
<dbReference type="STRING" id="634498.mru_0967"/>
<dbReference type="Proteomes" id="UP000008680">
    <property type="component" value="Chromosome"/>
</dbReference>
<dbReference type="KEGG" id="mru:mru_0967"/>
<gene>
    <name evidence="2" type="ordered locus">mru_0967</name>
</gene>
<name>D3E2Q7_METRM</name>
<dbReference type="OrthoDB" id="82453at2157"/>
<proteinExistence type="predicted"/>
<keyword evidence="1" id="KW-1133">Transmembrane helix</keyword>
<dbReference type="GeneID" id="8770619"/>
<keyword evidence="3" id="KW-1185">Reference proteome</keyword>